<accession>A0ABS6MSE0</accession>
<feature type="transmembrane region" description="Helical" evidence="1">
    <location>
        <begin position="7"/>
        <end position="25"/>
    </location>
</feature>
<keyword evidence="1" id="KW-0472">Membrane</keyword>
<feature type="domain" description="Inner membrane protein YgaP-like transmembrane" evidence="2">
    <location>
        <begin position="1"/>
        <end position="60"/>
    </location>
</feature>
<organism evidence="3 4">
    <name type="scientific">Geopseudomonas aromaticivorans</name>
    <dbReference type="NCBI Taxonomy" id="2849492"/>
    <lineage>
        <taxon>Bacteria</taxon>
        <taxon>Pseudomonadati</taxon>
        <taxon>Pseudomonadota</taxon>
        <taxon>Gammaproteobacteria</taxon>
        <taxon>Pseudomonadales</taxon>
        <taxon>Pseudomonadaceae</taxon>
        <taxon>Geopseudomonas</taxon>
    </lineage>
</organism>
<protein>
    <submittedName>
        <fullName evidence="3">DUF2892 domain-containing protein</fullName>
    </submittedName>
</protein>
<keyword evidence="1" id="KW-0812">Transmembrane</keyword>
<evidence type="ECO:0000313" key="4">
    <source>
        <dbReference type="Proteomes" id="UP000813068"/>
    </source>
</evidence>
<name>A0ABS6MSE0_9GAMM</name>
<comment type="caution">
    <text evidence="3">The sequence shown here is derived from an EMBL/GenBank/DDBJ whole genome shotgun (WGS) entry which is preliminary data.</text>
</comment>
<sequence length="63" mass="6788">MHRNVGSIDRIGRILIGLGLLAWAISGGPLWAWIGILPLATGLLGWCPAYSLLGIRTCPLKHK</sequence>
<evidence type="ECO:0000313" key="3">
    <source>
        <dbReference type="EMBL" id="MBV2131712.1"/>
    </source>
</evidence>
<gene>
    <name evidence="3" type="ORF">KRX52_02740</name>
</gene>
<keyword evidence="1" id="KW-1133">Transmembrane helix</keyword>
<dbReference type="EMBL" id="JAHRGL010000002">
    <property type="protein sequence ID" value="MBV2131712.1"/>
    <property type="molecule type" value="Genomic_DNA"/>
</dbReference>
<evidence type="ECO:0000259" key="2">
    <source>
        <dbReference type="Pfam" id="PF11127"/>
    </source>
</evidence>
<dbReference type="RefSeq" id="WP_217679618.1">
    <property type="nucleotide sequence ID" value="NZ_JAHRGL010000002.1"/>
</dbReference>
<keyword evidence="4" id="KW-1185">Reference proteome</keyword>
<proteinExistence type="predicted"/>
<dbReference type="Proteomes" id="UP000813068">
    <property type="component" value="Unassembled WGS sequence"/>
</dbReference>
<dbReference type="Pfam" id="PF11127">
    <property type="entry name" value="YgaP-like_TM"/>
    <property type="match status" value="1"/>
</dbReference>
<evidence type="ECO:0000256" key="1">
    <source>
        <dbReference type="SAM" id="Phobius"/>
    </source>
</evidence>
<reference evidence="3 4" key="1">
    <citation type="submission" date="2021-06" db="EMBL/GenBank/DDBJ databases">
        <title>Differences between aerobic and microaerobic xylene degrading microbial communities.</title>
        <authorList>
            <person name="Banerjee S."/>
            <person name="Tancsics A."/>
        </authorList>
    </citation>
    <scope>NUCLEOTIDE SEQUENCE [LARGE SCALE GENOMIC DNA]</scope>
    <source>
        <strain evidence="3 4">MAP12</strain>
    </source>
</reference>
<dbReference type="InterPro" id="IPR021309">
    <property type="entry name" value="YgaP-like_TM"/>
</dbReference>